<dbReference type="GO" id="GO:0005886">
    <property type="term" value="C:plasma membrane"/>
    <property type="evidence" value="ECO:0007669"/>
    <property type="project" value="TreeGrafter"/>
</dbReference>
<protein>
    <submittedName>
        <fullName evidence="9">Multidrug resistance protein MexA</fullName>
    </submittedName>
</protein>
<dbReference type="InterPro" id="IPR006143">
    <property type="entry name" value="RND_pump_MFP"/>
</dbReference>
<dbReference type="Proteomes" id="UP000093281">
    <property type="component" value="Unassembled WGS sequence"/>
</dbReference>
<dbReference type="GO" id="GO:0030313">
    <property type="term" value="C:cell envelope"/>
    <property type="evidence" value="ECO:0007669"/>
    <property type="project" value="UniProtKB-SubCell"/>
</dbReference>
<keyword evidence="4" id="KW-0732">Signal</keyword>
<dbReference type="GO" id="GO:0046677">
    <property type="term" value="P:response to antibiotic"/>
    <property type="evidence" value="ECO:0007669"/>
    <property type="project" value="TreeGrafter"/>
</dbReference>
<evidence type="ECO:0000313" key="10">
    <source>
        <dbReference type="Proteomes" id="UP000093281"/>
    </source>
</evidence>
<dbReference type="Gene3D" id="2.40.420.20">
    <property type="match status" value="1"/>
</dbReference>
<dbReference type="OrthoDB" id="9772050at2"/>
<reference evidence="10" key="1">
    <citation type="submission" date="2015-05" db="EMBL/GenBank/DDBJ databases">
        <authorList>
            <person name="Rovetto F."/>
            <person name="Cocolin L."/>
            <person name="Illeghems K."/>
            <person name="Van Nieuwerburgh F."/>
            <person name="Houf K."/>
        </authorList>
    </citation>
    <scope>NUCLEOTIDE SEQUENCE [LARGE SCALE GENOMIC DNA]</scope>
    <source>
        <strain evidence="10">DU22</strain>
    </source>
</reference>
<dbReference type="Pfam" id="PF25917">
    <property type="entry name" value="BSH_RND"/>
    <property type="match status" value="1"/>
</dbReference>
<feature type="chain" id="PRO_5008643560" evidence="4">
    <location>
        <begin position="22"/>
        <end position="375"/>
    </location>
</feature>
<dbReference type="EMBL" id="LCUJ01000001">
    <property type="protein sequence ID" value="OCM00518.1"/>
    <property type="molecule type" value="Genomic_DNA"/>
</dbReference>
<dbReference type="SUPFAM" id="SSF111369">
    <property type="entry name" value="HlyD-like secretion proteins"/>
    <property type="match status" value="1"/>
</dbReference>
<accession>A0A1C0BA93</accession>
<dbReference type="STRING" id="544718.AAX25_00561"/>
<proteinExistence type="inferred from homology"/>
<dbReference type="AlphaFoldDB" id="A0A1C0BA93"/>
<keyword evidence="3" id="KW-0175">Coiled coil</keyword>
<feature type="domain" description="Multidrug resistance protein MdtA-like beta-barrel" evidence="7">
    <location>
        <begin position="206"/>
        <end position="288"/>
    </location>
</feature>
<evidence type="ECO:0000256" key="4">
    <source>
        <dbReference type="SAM" id="SignalP"/>
    </source>
</evidence>
<organism evidence="9 10">
    <name type="scientific">Aliarcobacter thereius</name>
    <dbReference type="NCBI Taxonomy" id="544718"/>
    <lineage>
        <taxon>Bacteria</taxon>
        <taxon>Pseudomonadati</taxon>
        <taxon>Campylobacterota</taxon>
        <taxon>Epsilonproteobacteria</taxon>
        <taxon>Campylobacterales</taxon>
        <taxon>Arcobacteraceae</taxon>
        <taxon>Aliarcobacter</taxon>
    </lineage>
</organism>
<dbReference type="InterPro" id="IPR058627">
    <property type="entry name" value="MdtA-like_C"/>
</dbReference>
<feature type="signal peptide" evidence="4">
    <location>
        <begin position="1"/>
        <end position="21"/>
    </location>
</feature>
<sequence>MKIFKKLLILIFITIFLSSCSNVEQSSIKEKIVEVGYINPVKQSLLLDMTLSGRVKAKQIAQIRPQISGIIKEQLFIEGSFVKQNDILYKIDDSTYKANYNKIKAELQSANAYLKSALAKNSRSNELLKFEGISKQEFEEIEASYLQALAEVKKKEAELEDAKINLDRCQIKAPISGYIGVSTVTTGALVNANQSDFLASIKDSSTVFVDLNLSYSEYLRAKSIIDFDNNTKVTLALNDDLSYEIEGNLQSKELSVDENTQTVKIRAIFNNPNNILLSGMFVKANLQSQKSFDGFLLPQQAVLRDQKANPIITLMNDDLTTREEKVEILRSFGNFWLIKDKLNEKDKVVIEGLNKINRNTKVSPKDLNSKYKVSK</sequence>
<dbReference type="PATRIC" id="fig|544718.51.peg.510"/>
<gene>
    <name evidence="9" type="primary">mexA</name>
    <name evidence="9" type="ORF">AAX29_00522</name>
</gene>
<evidence type="ECO:0000256" key="3">
    <source>
        <dbReference type="SAM" id="Coils"/>
    </source>
</evidence>
<dbReference type="Gene3D" id="2.40.50.100">
    <property type="match status" value="1"/>
</dbReference>
<dbReference type="Pfam" id="PF25944">
    <property type="entry name" value="Beta-barrel_RND"/>
    <property type="match status" value="1"/>
</dbReference>
<dbReference type="InterPro" id="IPR058625">
    <property type="entry name" value="MdtA-like_BSH"/>
</dbReference>
<dbReference type="PROSITE" id="PS51257">
    <property type="entry name" value="PROKAR_LIPOPROTEIN"/>
    <property type="match status" value="1"/>
</dbReference>
<name>A0A1C0BA93_9BACT</name>
<dbReference type="InterPro" id="IPR058624">
    <property type="entry name" value="MdtA-like_HH"/>
</dbReference>
<evidence type="ECO:0000259" key="5">
    <source>
        <dbReference type="Pfam" id="PF25876"/>
    </source>
</evidence>
<comment type="subcellular location">
    <subcellularLocation>
        <location evidence="1">Cell envelope</location>
    </subcellularLocation>
</comment>
<evidence type="ECO:0000313" key="9">
    <source>
        <dbReference type="EMBL" id="OCM00518.1"/>
    </source>
</evidence>
<evidence type="ECO:0000256" key="2">
    <source>
        <dbReference type="ARBA" id="ARBA00009477"/>
    </source>
</evidence>
<evidence type="ECO:0000259" key="6">
    <source>
        <dbReference type="Pfam" id="PF25917"/>
    </source>
</evidence>
<dbReference type="InterPro" id="IPR058626">
    <property type="entry name" value="MdtA-like_b-barrel"/>
</dbReference>
<feature type="domain" description="Multidrug resistance protein MdtA-like alpha-helical hairpin" evidence="5">
    <location>
        <begin position="100"/>
        <end position="167"/>
    </location>
</feature>
<comment type="similarity">
    <text evidence="2">Belongs to the membrane fusion protein (MFP) (TC 8.A.1) family.</text>
</comment>
<dbReference type="GO" id="GO:0022857">
    <property type="term" value="F:transmembrane transporter activity"/>
    <property type="evidence" value="ECO:0007669"/>
    <property type="project" value="InterPro"/>
</dbReference>
<comment type="caution">
    <text evidence="9">The sequence shown here is derived from an EMBL/GenBank/DDBJ whole genome shotgun (WGS) entry which is preliminary data.</text>
</comment>
<evidence type="ECO:0000259" key="7">
    <source>
        <dbReference type="Pfam" id="PF25944"/>
    </source>
</evidence>
<dbReference type="Pfam" id="PF25967">
    <property type="entry name" value="RND-MFP_C"/>
    <property type="match status" value="1"/>
</dbReference>
<feature type="coiled-coil region" evidence="3">
    <location>
        <begin position="138"/>
        <end position="172"/>
    </location>
</feature>
<dbReference type="Gene3D" id="2.40.30.170">
    <property type="match status" value="1"/>
</dbReference>
<dbReference type="NCBIfam" id="TIGR01730">
    <property type="entry name" value="RND_mfp"/>
    <property type="match status" value="1"/>
</dbReference>
<feature type="domain" description="Multidrug resistance protein MdtA-like barrel-sandwich hybrid" evidence="6">
    <location>
        <begin position="60"/>
        <end position="200"/>
    </location>
</feature>
<dbReference type="Gene3D" id="1.10.287.470">
    <property type="entry name" value="Helix hairpin bin"/>
    <property type="match status" value="1"/>
</dbReference>
<evidence type="ECO:0000259" key="8">
    <source>
        <dbReference type="Pfam" id="PF25967"/>
    </source>
</evidence>
<evidence type="ECO:0000256" key="1">
    <source>
        <dbReference type="ARBA" id="ARBA00004196"/>
    </source>
</evidence>
<dbReference type="Pfam" id="PF25876">
    <property type="entry name" value="HH_MFP_RND"/>
    <property type="match status" value="1"/>
</dbReference>
<dbReference type="PANTHER" id="PTHR30158">
    <property type="entry name" value="ACRA/E-RELATED COMPONENT OF DRUG EFFLUX TRANSPORTER"/>
    <property type="match status" value="1"/>
</dbReference>
<feature type="domain" description="Multidrug resistance protein MdtA-like C-terminal permuted SH3" evidence="8">
    <location>
        <begin position="296"/>
        <end position="354"/>
    </location>
</feature>
<dbReference type="RefSeq" id="WP_066185421.1">
    <property type="nucleotide sequence ID" value="NZ_LCUJ01000001.1"/>
</dbReference>
<dbReference type="PANTHER" id="PTHR30158:SF3">
    <property type="entry name" value="MULTIDRUG EFFLUX PUMP SUBUNIT ACRA-RELATED"/>
    <property type="match status" value="1"/>
</dbReference>